<evidence type="ECO:0000313" key="2">
    <source>
        <dbReference type="EMBL" id="CEM01485.1"/>
    </source>
</evidence>
<gene>
    <name evidence="2" type="ORF">Vbra_13115</name>
</gene>
<sequence length="620" mass="66181">MDTIMTSTQAAAAAAGAGNSSSSDTQTEQSSLFGDIYSTFTGLRRLHSQSDLGPPEGLNYLSTKTKESPMSTSRVEIAKAALSDLTASMQTYNSAISRLKGLALLEGNAKLFALVPKKTTTPNEKPADVGAESSRNDATSSSPSAAAAAGGGGPAACPDPQLFVQRLYRLPTELHHTLAKWIGSEGKEAATLKLSTTMANTSHAGSSAVETAVTAAIDGLINDEHKRLTDIIDYQPLRQSASRRRVSRLIRLRYVLEMGGDWSGSVPLLRLAKNCKRIQQLPLQLNEGDVGRAGSRADIDSRPASMRQYGLIGHRLGLEMTRRAGWEWLGWLWVSMHTRETVPARYRDAFNPADPPCDGSVYRIADGYHVYRSFHELATDRIVAPPATWRIELPARRRVGPPYHPASSAASVRIAELMAQPTRIWGGHTIDRDCNYSNGTNYRIVILCGDHAADDFAAYITMGKEEHGETYIDLFSNEGPQGDGKGVADSPQAAVLARTRMGGDAWLIPQLSEAIPTGGRGESGGRSADDPPAPAQPSSDMGYTVPDAAAAGDVGVGDGVSGGSNEGDMQMGNWELDSVADGAAGGPRGQKRGRSDEEATLQGSPQPHNSKRFAAKRPDK</sequence>
<dbReference type="VEuPathDB" id="CryptoDB:Vbra_13115"/>
<name>A0A0G4ES90_VITBC</name>
<feature type="compositionally biased region" description="Low complexity" evidence="1">
    <location>
        <begin position="10"/>
        <end position="29"/>
    </location>
</feature>
<dbReference type="AlphaFoldDB" id="A0A0G4ES90"/>
<protein>
    <submittedName>
        <fullName evidence="2">Uncharacterized protein</fullName>
    </submittedName>
</protein>
<evidence type="ECO:0000256" key="1">
    <source>
        <dbReference type="SAM" id="MobiDB-lite"/>
    </source>
</evidence>
<proteinExistence type="predicted"/>
<dbReference type="Proteomes" id="UP000041254">
    <property type="component" value="Unassembled WGS sequence"/>
</dbReference>
<organism evidence="2 3">
    <name type="scientific">Vitrella brassicaformis (strain CCMP3155)</name>
    <dbReference type="NCBI Taxonomy" id="1169540"/>
    <lineage>
        <taxon>Eukaryota</taxon>
        <taxon>Sar</taxon>
        <taxon>Alveolata</taxon>
        <taxon>Colpodellida</taxon>
        <taxon>Vitrellaceae</taxon>
        <taxon>Vitrella</taxon>
    </lineage>
</organism>
<feature type="region of interest" description="Disordered" evidence="1">
    <location>
        <begin position="117"/>
        <end position="153"/>
    </location>
</feature>
<feature type="compositionally biased region" description="Polar residues" evidence="1">
    <location>
        <begin position="60"/>
        <end position="72"/>
    </location>
</feature>
<dbReference type="PhylomeDB" id="A0A0G4ES90"/>
<accession>A0A0G4ES90</accession>
<feature type="compositionally biased region" description="Basic residues" evidence="1">
    <location>
        <begin position="609"/>
        <end position="620"/>
    </location>
</feature>
<reference evidence="2 3" key="1">
    <citation type="submission" date="2014-11" db="EMBL/GenBank/DDBJ databases">
        <authorList>
            <person name="Zhu J."/>
            <person name="Qi W."/>
            <person name="Song R."/>
        </authorList>
    </citation>
    <scope>NUCLEOTIDE SEQUENCE [LARGE SCALE GENOMIC DNA]</scope>
</reference>
<feature type="region of interest" description="Disordered" evidence="1">
    <location>
        <begin position="514"/>
        <end position="620"/>
    </location>
</feature>
<feature type="region of interest" description="Disordered" evidence="1">
    <location>
        <begin position="47"/>
        <end position="72"/>
    </location>
</feature>
<feature type="region of interest" description="Disordered" evidence="1">
    <location>
        <begin position="1"/>
        <end position="29"/>
    </location>
</feature>
<dbReference type="InParanoid" id="A0A0G4ES90"/>
<feature type="compositionally biased region" description="Gly residues" evidence="1">
    <location>
        <begin position="554"/>
        <end position="565"/>
    </location>
</feature>
<keyword evidence="3" id="KW-1185">Reference proteome</keyword>
<evidence type="ECO:0000313" key="3">
    <source>
        <dbReference type="Proteomes" id="UP000041254"/>
    </source>
</evidence>
<dbReference type="EMBL" id="CDMY01000305">
    <property type="protein sequence ID" value="CEM01485.1"/>
    <property type="molecule type" value="Genomic_DNA"/>
</dbReference>